<accession>A0A1M6IUN8</accession>
<keyword evidence="1" id="KW-1133">Transmembrane helix</keyword>
<dbReference type="EMBL" id="FQYP01000008">
    <property type="protein sequence ID" value="SHJ38142.1"/>
    <property type="molecule type" value="Genomic_DNA"/>
</dbReference>
<dbReference type="STRING" id="570521.SAMN04488508_10878"/>
<dbReference type="OrthoDB" id="9810918at2"/>
<dbReference type="PANTHER" id="PTHR30373:SF2">
    <property type="entry name" value="UPF0603 PROTEIN YGCG"/>
    <property type="match status" value="1"/>
</dbReference>
<feature type="transmembrane region" description="Helical" evidence="1">
    <location>
        <begin position="184"/>
        <end position="201"/>
    </location>
</feature>
<dbReference type="PANTHER" id="PTHR30373">
    <property type="entry name" value="UPF0603 PROTEIN YGCG"/>
    <property type="match status" value="1"/>
</dbReference>
<keyword evidence="4" id="KW-1185">Reference proteome</keyword>
<feature type="domain" description="TPM" evidence="2">
    <location>
        <begin position="42"/>
        <end position="165"/>
    </location>
</feature>
<reference evidence="4" key="1">
    <citation type="submission" date="2016-11" db="EMBL/GenBank/DDBJ databases">
        <authorList>
            <person name="Varghese N."/>
            <person name="Submissions S."/>
        </authorList>
    </citation>
    <scope>NUCLEOTIDE SEQUENCE [LARGE SCALE GENOMIC DNA]</scope>
    <source>
        <strain evidence="4">DSM 22623</strain>
    </source>
</reference>
<proteinExistence type="predicted"/>
<name>A0A1M6IUN8_9FLAO</name>
<protein>
    <recommendedName>
        <fullName evidence="2">TPM domain-containing protein</fullName>
    </recommendedName>
</protein>
<dbReference type="Proteomes" id="UP000184432">
    <property type="component" value="Unassembled WGS sequence"/>
</dbReference>
<evidence type="ECO:0000259" key="2">
    <source>
        <dbReference type="Pfam" id="PF04536"/>
    </source>
</evidence>
<evidence type="ECO:0000313" key="3">
    <source>
        <dbReference type="EMBL" id="SHJ38142.1"/>
    </source>
</evidence>
<evidence type="ECO:0000313" key="4">
    <source>
        <dbReference type="Proteomes" id="UP000184432"/>
    </source>
</evidence>
<sequence>MKNTLQQFIISSLLITITIVLSSNTAYSQRNIPPKPSLETAVYDDATLLSNAEVKLLERKLIRYADTTSTQIVVATITSLQGENIGLYAAEWAHKWGVGQEKEDNGVFILVAKNDRKIWIATGYGVEEKLTDFTCKTIIDEIITPEFKKGRFYTGLDKGTTAIFEVLAGTFDGNRKSSKKSIPIVQIIFLVVFFIIILKAFSKSNHGNDGKGNRGRRSGSGSLLDVIILSNMGRGSYGGGSYGGGSFGGGGFGGGFGGGGFGGGGAGGSW</sequence>
<organism evidence="3 4">
    <name type="scientific">Aquimarina spongiae</name>
    <dbReference type="NCBI Taxonomy" id="570521"/>
    <lineage>
        <taxon>Bacteria</taxon>
        <taxon>Pseudomonadati</taxon>
        <taxon>Bacteroidota</taxon>
        <taxon>Flavobacteriia</taxon>
        <taxon>Flavobacteriales</taxon>
        <taxon>Flavobacteriaceae</taxon>
        <taxon>Aquimarina</taxon>
    </lineage>
</organism>
<dbReference type="AlphaFoldDB" id="A0A1M6IUN8"/>
<dbReference type="Pfam" id="PF04536">
    <property type="entry name" value="TPM_phosphatase"/>
    <property type="match status" value="1"/>
</dbReference>
<evidence type="ECO:0000256" key="1">
    <source>
        <dbReference type="SAM" id="Phobius"/>
    </source>
</evidence>
<dbReference type="Gene3D" id="3.10.310.50">
    <property type="match status" value="1"/>
</dbReference>
<dbReference type="RefSeq" id="WP_073318947.1">
    <property type="nucleotide sequence ID" value="NZ_FQYP01000008.1"/>
</dbReference>
<keyword evidence="1" id="KW-0812">Transmembrane</keyword>
<gene>
    <name evidence="3" type="ORF">SAMN04488508_10878</name>
</gene>
<keyword evidence="1" id="KW-0472">Membrane</keyword>
<dbReference type="InterPro" id="IPR007621">
    <property type="entry name" value="TPM_dom"/>
</dbReference>